<dbReference type="InterPro" id="IPR011094">
    <property type="entry name" value="Uncharacterised_LppY/LpqO"/>
</dbReference>
<accession>A0ABU3NZX7</accession>
<reference evidence="1 2" key="1">
    <citation type="submission" date="2023-07" db="EMBL/GenBank/DDBJ databases">
        <title>The novel representative of Negativicutes class, Anaeroselena agilis gen. nov. sp. nov.</title>
        <authorList>
            <person name="Prokofeva M.I."/>
            <person name="Elcheninov A.G."/>
            <person name="Klyukina A."/>
            <person name="Kublanov I.V."/>
            <person name="Frolov E.N."/>
            <person name="Podosokorskaya O.A."/>
        </authorList>
    </citation>
    <scope>NUCLEOTIDE SEQUENCE [LARGE SCALE GENOMIC DNA]</scope>
    <source>
        <strain evidence="1 2">4137-cl</strain>
    </source>
</reference>
<evidence type="ECO:0000313" key="2">
    <source>
        <dbReference type="Proteomes" id="UP001254848"/>
    </source>
</evidence>
<comment type="caution">
    <text evidence="1">The sequence shown here is derived from an EMBL/GenBank/DDBJ whole genome shotgun (WGS) entry which is preliminary data.</text>
</comment>
<dbReference type="EMBL" id="JAUOZS010000001">
    <property type="protein sequence ID" value="MDT8902353.1"/>
    <property type="molecule type" value="Genomic_DNA"/>
</dbReference>
<dbReference type="Proteomes" id="UP001254848">
    <property type="component" value="Unassembled WGS sequence"/>
</dbReference>
<keyword evidence="2" id="KW-1185">Reference proteome</keyword>
<sequence length="153" mass="16474">MPKNNKNNAVAAYVAGEIANNASVCRQFARILGGTIVDSSATACVVARPRPELSPVILGRPYQAAAMFSYQSPDVNGNTLNTGEVMVLQREVNPFIDALRENDILVATVQTHWLFDRPRLISVHFENVGDPLGFAEAVADAFTALTGRAGDDE</sequence>
<organism evidence="1 2">
    <name type="scientific">Anaeroselena agilis</name>
    <dbReference type="NCBI Taxonomy" id="3063788"/>
    <lineage>
        <taxon>Bacteria</taxon>
        <taxon>Bacillati</taxon>
        <taxon>Bacillota</taxon>
        <taxon>Negativicutes</taxon>
        <taxon>Acetonemataceae</taxon>
        <taxon>Anaeroselena</taxon>
    </lineage>
</organism>
<proteinExistence type="predicted"/>
<evidence type="ECO:0000313" key="1">
    <source>
        <dbReference type="EMBL" id="MDT8902353.1"/>
    </source>
</evidence>
<dbReference type="Pfam" id="PF07485">
    <property type="entry name" value="DUF1529"/>
    <property type="match status" value="1"/>
</dbReference>
<gene>
    <name evidence="1" type="ORF">Q4T40_13950</name>
</gene>
<dbReference type="RefSeq" id="WP_413780836.1">
    <property type="nucleotide sequence ID" value="NZ_JAUOZS010000001.1"/>
</dbReference>
<protein>
    <submittedName>
        <fullName evidence="1">DUF1259 domain-containing protein</fullName>
    </submittedName>
</protein>
<name>A0ABU3NZX7_9FIRM</name>